<proteinExistence type="predicted"/>
<reference evidence="2 3" key="1">
    <citation type="submission" date="2015-01" db="EMBL/GenBank/DDBJ databases">
        <title>The Genome Sequence of Fonsecaea multimorphosa CBS 102226.</title>
        <authorList>
            <consortium name="The Broad Institute Genomics Platform"/>
            <person name="Cuomo C."/>
            <person name="de Hoog S."/>
            <person name="Gorbushina A."/>
            <person name="Stielow B."/>
            <person name="Teixiera M."/>
            <person name="Abouelleil A."/>
            <person name="Chapman S.B."/>
            <person name="Priest M."/>
            <person name="Young S.K."/>
            <person name="Wortman J."/>
            <person name="Nusbaum C."/>
            <person name="Birren B."/>
        </authorList>
    </citation>
    <scope>NUCLEOTIDE SEQUENCE [LARGE SCALE GENOMIC DNA]</scope>
    <source>
        <strain evidence="2 3">CBS 102226</strain>
    </source>
</reference>
<dbReference type="RefSeq" id="XP_016635966.1">
    <property type="nucleotide sequence ID" value="XM_016772496.1"/>
</dbReference>
<organism evidence="2 3">
    <name type="scientific">Fonsecaea multimorphosa CBS 102226</name>
    <dbReference type="NCBI Taxonomy" id="1442371"/>
    <lineage>
        <taxon>Eukaryota</taxon>
        <taxon>Fungi</taxon>
        <taxon>Dikarya</taxon>
        <taxon>Ascomycota</taxon>
        <taxon>Pezizomycotina</taxon>
        <taxon>Eurotiomycetes</taxon>
        <taxon>Chaetothyriomycetidae</taxon>
        <taxon>Chaetothyriales</taxon>
        <taxon>Herpotrichiellaceae</taxon>
        <taxon>Fonsecaea</taxon>
    </lineage>
</organism>
<gene>
    <name evidence="2" type="ORF">Z520_01982</name>
</gene>
<dbReference type="EMBL" id="KN848064">
    <property type="protein sequence ID" value="KIY01844.1"/>
    <property type="molecule type" value="Genomic_DNA"/>
</dbReference>
<dbReference type="GeneID" id="27707728"/>
<sequence length="335" mass="37428">MNDVAPATGNEAVTQELGPRPWVGVLAREGLHTIQDPEGIPTDQDIEAKSRLDVLRELLRSGRDMHLCGRFSQVDADPILFSEEMVQNYRLERPINPPLYMEELPQAPLKEGPNTTHVGLTSAEPDADLFDLRDEICFPAAAAAEILTSLKDDESSEDLTQFNDTWSQNLPVMDTFHQEHGLTWLPMPDNIRQQYPVLQTFEWLAVAPNVPFVSDCNWSLVTSRGKTLAVANNCDCGDPSRAETNSALGSCCFCSFFEGRMRRHASSSCDKSASFRKSVYALLPRKEAISKAAEQGRPDGQVRRHHSSPRHLWEPTKASTSLEYEVSMLTLSQQK</sequence>
<dbReference type="AlphaFoldDB" id="A0A0D2KYC9"/>
<evidence type="ECO:0000256" key="1">
    <source>
        <dbReference type="SAM" id="MobiDB-lite"/>
    </source>
</evidence>
<feature type="region of interest" description="Disordered" evidence="1">
    <location>
        <begin position="291"/>
        <end position="316"/>
    </location>
</feature>
<evidence type="ECO:0000313" key="2">
    <source>
        <dbReference type="EMBL" id="KIY01844.1"/>
    </source>
</evidence>
<feature type="compositionally biased region" description="Basic and acidic residues" evidence="1">
    <location>
        <begin position="291"/>
        <end position="302"/>
    </location>
</feature>
<keyword evidence="3" id="KW-1185">Reference proteome</keyword>
<dbReference type="Proteomes" id="UP000053411">
    <property type="component" value="Unassembled WGS sequence"/>
</dbReference>
<evidence type="ECO:0000313" key="3">
    <source>
        <dbReference type="Proteomes" id="UP000053411"/>
    </source>
</evidence>
<name>A0A0D2KYC9_9EURO</name>
<accession>A0A0D2KYC9</accession>
<dbReference type="VEuPathDB" id="FungiDB:Z520_01982"/>
<protein>
    <submittedName>
        <fullName evidence="2">Uncharacterized protein</fullName>
    </submittedName>
</protein>